<accession>A0A834W1P1</accession>
<dbReference type="AlphaFoldDB" id="A0A834W1P1"/>
<comment type="caution">
    <text evidence="1">The sequence shown here is derived from an EMBL/GenBank/DDBJ whole genome shotgun (WGS) entry which is preliminary data.</text>
</comment>
<proteinExistence type="predicted"/>
<organism evidence="1 2">
    <name type="scientific">Senna tora</name>
    <dbReference type="NCBI Taxonomy" id="362788"/>
    <lineage>
        <taxon>Eukaryota</taxon>
        <taxon>Viridiplantae</taxon>
        <taxon>Streptophyta</taxon>
        <taxon>Embryophyta</taxon>
        <taxon>Tracheophyta</taxon>
        <taxon>Spermatophyta</taxon>
        <taxon>Magnoliopsida</taxon>
        <taxon>eudicotyledons</taxon>
        <taxon>Gunneridae</taxon>
        <taxon>Pentapetalae</taxon>
        <taxon>rosids</taxon>
        <taxon>fabids</taxon>
        <taxon>Fabales</taxon>
        <taxon>Fabaceae</taxon>
        <taxon>Caesalpinioideae</taxon>
        <taxon>Cassia clade</taxon>
        <taxon>Senna</taxon>
    </lineage>
</organism>
<name>A0A834W1P1_9FABA</name>
<protein>
    <submittedName>
        <fullName evidence="1">Uncharacterized protein</fullName>
    </submittedName>
</protein>
<dbReference type="Proteomes" id="UP000634136">
    <property type="component" value="Unassembled WGS sequence"/>
</dbReference>
<gene>
    <name evidence="1" type="ORF">G2W53_038178</name>
</gene>
<evidence type="ECO:0000313" key="1">
    <source>
        <dbReference type="EMBL" id="KAF7806017.1"/>
    </source>
</evidence>
<keyword evidence="2" id="KW-1185">Reference proteome</keyword>
<sequence>MSNSFPAANAVPGHPLLPAPNGISSKSCPLKSIELFKNLSAIEVDVLHGFSWHYFFITLGCLNSSVISHSSSVDVVSVPAKLPELLPTFFSTILVPQSHPANYIIRKSEEFLTQIHLQVCRSRVVDVFHQDLSFFLPHTTNGLDFFVAQKMQHTYAPYLPPILSIPRKSNVYGTIREYISNSASWPIGEDEVMSLRYITSCISRGHH</sequence>
<evidence type="ECO:0000313" key="2">
    <source>
        <dbReference type="Proteomes" id="UP000634136"/>
    </source>
</evidence>
<dbReference type="EMBL" id="JAAIUW010000012">
    <property type="protein sequence ID" value="KAF7806017.1"/>
    <property type="molecule type" value="Genomic_DNA"/>
</dbReference>
<reference evidence="1" key="1">
    <citation type="submission" date="2020-09" db="EMBL/GenBank/DDBJ databases">
        <title>Genome-Enabled Discovery of Anthraquinone Biosynthesis in Senna tora.</title>
        <authorList>
            <person name="Kang S.-H."/>
            <person name="Pandey R.P."/>
            <person name="Lee C.-M."/>
            <person name="Sim J.-S."/>
            <person name="Jeong J.-T."/>
            <person name="Choi B.-S."/>
            <person name="Jung M."/>
            <person name="Ginzburg D."/>
            <person name="Zhao K."/>
            <person name="Won S.Y."/>
            <person name="Oh T.-J."/>
            <person name="Yu Y."/>
            <person name="Kim N.-H."/>
            <person name="Lee O.R."/>
            <person name="Lee T.-H."/>
            <person name="Bashyal P."/>
            <person name="Kim T.-S."/>
            <person name="Lee W.-H."/>
            <person name="Kawkins C."/>
            <person name="Kim C.-K."/>
            <person name="Kim J.S."/>
            <person name="Ahn B.O."/>
            <person name="Rhee S.Y."/>
            <person name="Sohng J.K."/>
        </authorList>
    </citation>
    <scope>NUCLEOTIDE SEQUENCE</scope>
    <source>
        <tissue evidence="1">Leaf</tissue>
    </source>
</reference>